<dbReference type="EMBL" id="GL377621">
    <property type="protein sequence ID" value="EFJ15845.1"/>
    <property type="molecule type" value="Genomic_DNA"/>
</dbReference>
<organism evidence="2">
    <name type="scientific">Selaginella moellendorffii</name>
    <name type="common">Spikemoss</name>
    <dbReference type="NCBI Taxonomy" id="88036"/>
    <lineage>
        <taxon>Eukaryota</taxon>
        <taxon>Viridiplantae</taxon>
        <taxon>Streptophyta</taxon>
        <taxon>Embryophyta</taxon>
        <taxon>Tracheophyta</taxon>
        <taxon>Lycopodiopsida</taxon>
        <taxon>Selaginellales</taxon>
        <taxon>Selaginellaceae</taxon>
        <taxon>Selaginella</taxon>
    </lineage>
</organism>
<accession>D8SIC1</accession>
<protein>
    <submittedName>
        <fullName evidence="1">Uncharacterized protein</fullName>
    </submittedName>
</protein>
<keyword evidence="2" id="KW-1185">Reference proteome</keyword>
<dbReference type="AlphaFoldDB" id="D8SIC1"/>
<sequence length="480" mass="53871">MVGKGVLQVQDLRGAGDKEEYSYTVFTMWPSADFLSIQSIRPTSQWVSQSIAEVAAYTELKGFETFVLDAESDPALKVAAGNLFERYAHERLAQGGTFKAVEDGSDVVLQTCRIKYFSGLTVSADPEWRKDTSSYWVPRNQNFPIVDSITPNHMIQVSLAKSRKPMDRAVFSRLQSDLNQDAYMVLVKPEGDRRSAPVIKFRSLNKQKVLSDEDKQLVLAGDLRYHQIQALCKKYKIRANQHKEVMLEELKELVAVANVQDGGGMQEEQLRPIVKTIALWSGFSVNSGWHYLTLKELFTSVKNDIHYGDYEPFFALEDDAVEDNGYAAMDNWDIKLGFHGGGTTSGFESEIVYTALMEETQVTLKLAHLDGTLAGNFLSGEIIFPFFNQLNTVNISWHLQMLQRMKLVEVMMKAGNGTGVKQTPRSTIPKGFIQDLEYINDSFHKSKKVPSELVGQGIDTGYKSGELVIEKECTKSISPI</sequence>
<proteinExistence type="predicted"/>
<dbReference type="HOGENOM" id="CLU_708627_0_0_1"/>
<dbReference type="InParanoid" id="D8SIC1"/>
<dbReference type="KEGG" id="smo:SELMODRAFT_422421"/>
<dbReference type="Gramene" id="EFJ15845">
    <property type="protein sequence ID" value="EFJ15845"/>
    <property type="gene ID" value="SELMODRAFT_422421"/>
</dbReference>
<dbReference type="Proteomes" id="UP000001514">
    <property type="component" value="Unassembled WGS sequence"/>
</dbReference>
<gene>
    <name evidence="1" type="ORF">SELMODRAFT_422421</name>
</gene>
<evidence type="ECO:0000313" key="1">
    <source>
        <dbReference type="EMBL" id="EFJ15845.1"/>
    </source>
</evidence>
<reference evidence="1 2" key="1">
    <citation type="journal article" date="2011" name="Science">
        <title>The Selaginella genome identifies genetic changes associated with the evolution of vascular plants.</title>
        <authorList>
            <person name="Banks J.A."/>
            <person name="Nishiyama T."/>
            <person name="Hasebe M."/>
            <person name="Bowman J.L."/>
            <person name="Gribskov M."/>
            <person name="dePamphilis C."/>
            <person name="Albert V.A."/>
            <person name="Aono N."/>
            <person name="Aoyama T."/>
            <person name="Ambrose B.A."/>
            <person name="Ashton N.W."/>
            <person name="Axtell M.J."/>
            <person name="Barker E."/>
            <person name="Barker M.S."/>
            <person name="Bennetzen J.L."/>
            <person name="Bonawitz N.D."/>
            <person name="Chapple C."/>
            <person name="Cheng C."/>
            <person name="Correa L.G."/>
            <person name="Dacre M."/>
            <person name="DeBarry J."/>
            <person name="Dreyer I."/>
            <person name="Elias M."/>
            <person name="Engstrom E.M."/>
            <person name="Estelle M."/>
            <person name="Feng L."/>
            <person name="Finet C."/>
            <person name="Floyd S.K."/>
            <person name="Frommer W.B."/>
            <person name="Fujita T."/>
            <person name="Gramzow L."/>
            <person name="Gutensohn M."/>
            <person name="Harholt J."/>
            <person name="Hattori M."/>
            <person name="Heyl A."/>
            <person name="Hirai T."/>
            <person name="Hiwatashi Y."/>
            <person name="Ishikawa M."/>
            <person name="Iwata M."/>
            <person name="Karol K.G."/>
            <person name="Koehler B."/>
            <person name="Kolukisaoglu U."/>
            <person name="Kubo M."/>
            <person name="Kurata T."/>
            <person name="Lalonde S."/>
            <person name="Li K."/>
            <person name="Li Y."/>
            <person name="Litt A."/>
            <person name="Lyons E."/>
            <person name="Manning G."/>
            <person name="Maruyama T."/>
            <person name="Michael T.P."/>
            <person name="Mikami K."/>
            <person name="Miyazaki S."/>
            <person name="Morinaga S."/>
            <person name="Murata T."/>
            <person name="Mueller-Roeber B."/>
            <person name="Nelson D.R."/>
            <person name="Obara M."/>
            <person name="Oguri Y."/>
            <person name="Olmstead R.G."/>
            <person name="Onodera N."/>
            <person name="Petersen B.L."/>
            <person name="Pils B."/>
            <person name="Prigge M."/>
            <person name="Rensing S.A."/>
            <person name="Riano-Pachon D.M."/>
            <person name="Roberts A.W."/>
            <person name="Sato Y."/>
            <person name="Scheller H.V."/>
            <person name="Schulz B."/>
            <person name="Schulz C."/>
            <person name="Shakirov E.V."/>
            <person name="Shibagaki N."/>
            <person name="Shinohara N."/>
            <person name="Shippen D.E."/>
            <person name="Soerensen I."/>
            <person name="Sotooka R."/>
            <person name="Sugimoto N."/>
            <person name="Sugita M."/>
            <person name="Sumikawa N."/>
            <person name="Tanurdzic M."/>
            <person name="Theissen G."/>
            <person name="Ulvskov P."/>
            <person name="Wakazuki S."/>
            <person name="Weng J.K."/>
            <person name="Willats W.W."/>
            <person name="Wipf D."/>
            <person name="Wolf P.G."/>
            <person name="Yang L."/>
            <person name="Zimmer A.D."/>
            <person name="Zhu Q."/>
            <person name="Mitros T."/>
            <person name="Hellsten U."/>
            <person name="Loque D."/>
            <person name="Otillar R."/>
            <person name="Salamov A."/>
            <person name="Schmutz J."/>
            <person name="Shapiro H."/>
            <person name="Lindquist E."/>
            <person name="Lucas S."/>
            <person name="Rokhsar D."/>
            <person name="Grigoriev I.V."/>
        </authorList>
    </citation>
    <scope>NUCLEOTIDE SEQUENCE [LARGE SCALE GENOMIC DNA]</scope>
</reference>
<evidence type="ECO:0000313" key="2">
    <source>
        <dbReference type="Proteomes" id="UP000001514"/>
    </source>
</evidence>
<name>D8SIC1_SELML</name>